<evidence type="ECO:0000256" key="1">
    <source>
        <dbReference type="SAM" id="MobiDB-lite"/>
    </source>
</evidence>
<evidence type="ECO:0000313" key="3">
    <source>
        <dbReference type="Proteomes" id="UP001153269"/>
    </source>
</evidence>
<protein>
    <submittedName>
        <fullName evidence="2">Uncharacterized protein</fullName>
    </submittedName>
</protein>
<evidence type="ECO:0000313" key="2">
    <source>
        <dbReference type="EMBL" id="CAB1451497.1"/>
    </source>
</evidence>
<proteinExistence type="predicted"/>
<reference evidence="2" key="1">
    <citation type="submission" date="2020-03" db="EMBL/GenBank/DDBJ databases">
        <authorList>
            <person name="Weist P."/>
        </authorList>
    </citation>
    <scope>NUCLEOTIDE SEQUENCE</scope>
</reference>
<accession>A0A9N7VLH2</accession>
<dbReference type="AlphaFoldDB" id="A0A9N7VLH2"/>
<sequence length="178" mass="19267">MEQQQILQLLDSNSGIDLTSVSKQNSSSQLDGDWKEAGLDCGSRDRCVPVSRCGASEINTKEADSWVSDTRSQGSRDRVLEGGRPAAPPEPQLNKRWLTDAPPAERSAAPEEEEEQTSGTDPGVSLRLLWLVGFNQNPEVSSVTGVKRKMKPGKYAELLCGDARGAVTVTAPWSSVRI</sequence>
<feature type="compositionally biased region" description="Polar residues" evidence="1">
    <location>
        <begin position="1"/>
        <end position="30"/>
    </location>
</feature>
<dbReference type="EMBL" id="CADEAL010004091">
    <property type="protein sequence ID" value="CAB1451497.1"/>
    <property type="molecule type" value="Genomic_DNA"/>
</dbReference>
<dbReference type="Proteomes" id="UP001153269">
    <property type="component" value="Unassembled WGS sequence"/>
</dbReference>
<keyword evidence="3" id="KW-1185">Reference proteome</keyword>
<gene>
    <name evidence="2" type="ORF">PLEPLA_LOCUS39191</name>
</gene>
<comment type="caution">
    <text evidence="2">The sequence shown here is derived from an EMBL/GenBank/DDBJ whole genome shotgun (WGS) entry which is preliminary data.</text>
</comment>
<name>A0A9N7VLH2_PLEPL</name>
<organism evidence="2 3">
    <name type="scientific">Pleuronectes platessa</name>
    <name type="common">European plaice</name>
    <dbReference type="NCBI Taxonomy" id="8262"/>
    <lineage>
        <taxon>Eukaryota</taxon>
        <taxon>Metazoa</taxon>
        <taxon>Chordata</taxon>
        <taxon>Craniata</taxon>
        <taxon>Vertebrata</taxon>
        <taxon>Euteleostomi</taxon>
        <taxon>Actinopterygii</taxon>
        <taxon>Neopterygii</taxon>
        <taxon>Teleostei</taxon>
        <taxon>Neoteleostei</taxon>
        <taxon>Acanthomorphata</taxon>
        <taxon>Carangaria</taxon>
        <taxon>Pleuronectiformes</taxon>
        <taxon>Pleuronectoidei</taxon>
        <taxon>Pleuronectidae</taxon>
        <taxon>Pleuronectes</taxon>
    </lineage>
</organism>
<feature type="region of interest" description="Disordered" evidence="1">
    <location>
        <begin position="1"/>
        <end position="36"/>
    </location>
</feature>
<feature type="region of interest" description="Disordered" evidence="1">
    <location>
        <begin position="58"/>
        <end position="122"/>
    </location>
</feature>